<accession>A0A1Y4LWQ4</accession>
<protein>
    <submittedName>
        <fullName evidence="2">Peptidase</fullName>
    </submittedName>
</protein>
<dbReference type="Gene3D" id="3.60.70.12">
    <property type="entry name" value="L-amino peptidase D-ALA esterase/amidase"/>
    <property type="match status" value="1"/>
</dbReference>
<dbReference type="InterPro" id="IPR005321">
    <property type="entry name" value="Peptidase_S58_DmpA"/>
</dbReference>
<dbReference type="Proteomes" id="UP000195447">
    <property type="component" value="Unassembled WGS sequence"/>
</dbReference>
<name>A0A1Y4LWQ4_9FIRM</name>
<comment type="similarity">
    <text evidence="1">Belongs to the peptidase S58 family.</text>
</comment>
<dbReference type="PANTHER" id="PTHR36512">
    <property type="entry name" value="D-AMINOPEPTIDASE"/>
    <property type="match status" value="1"/>
</dbReference>
<dbReference type="RefSeq" id="WP_087158502.1">
    <property type="nucleotide sequence ID" value="NZ_NFKM01000007.1"/>
</dbReference>
<dbReference type="AlphaFoldDB" id="A0A1Y4LWQ4"/>
<proteinExistence type="inferred from homology"/>
<dbReference type="PANTHER" id="PTHR36512:SF3">
    <property type="entry name" value="BLR5678 PROTEIN"/>
    <property type="match status" value="1"/>
</dbReference>
<sequence>MKEINITDIEGFQVGHAQDDTNATGCTVIISKEGAVAGVDVRGGGPATRETDLLNPKNMVEQVHAVVLSGGSAFGLESSSGVMQYLSEREIGFAMKGITIPIVCQASLFDCSVANPKAYPDKEMGYQACINAEKNMPEQGNVGAGTGASVGKFLGFDKAMKTGLGYAAYQVHDLKVGAIVALNACGDIYFPNSDKRIAGIYDQENNLEINSEEAILEMYEKIMKDPMANTTISCIITNADLTKAQMNKVASVAHNGYAHCIRPVHTSNDGDTIFALGSKKVKADPDVVGIMATKAIEMAIVNAATKAKAAYGLTSYMKLHK</sequence>
<dbReference type="GO" id="GO:0004177">
    <property type="term" value="F:aminopeptidase activity"/>
    <property type="evidence" value="ECO:0007669"/>
    <property type="project" value="TreeGrafter"/>
</dbReference>
<organism evidence="2 3">
    <name type="scientific">Faecalitalea cylindroides</name>
    <dbReference type="NCBI Taxonomy" id="39483"/>
    <lineage>
        <taxon>Bacteria</taxon>
        <taxon>Bacillati</taxon>
        <taxon>Bacillota</taxon>
        <taxon>Erysipelotrichia</taxon>
        <taxon>Erysipelotrichales</taxon>
        <taxon>Erysipelotrichaceae</taxon>
        <taxon>Faecalitalea</taxon>
    </lineage>
</organism>
<comment type="caution">
    <text evidence="2">The sequence shown here is derived from an EMBL/GenBank/DDBJ whole genome shotgun (WGS) entry which is preliminary data.</text>
</comment>
<dbReference type="Pfam" id="PF03576">
    <property type="entry name" value="Peptidase_S58"/>
    <property type="match status" value="1"/>
</dbReference>
<keyword evidence="3" id="KW-1185">Reference proteome</keyword>
<dbReference type="SUPFAM" id="SSF56266">
    <property type="entry name" value="DmpA/ArgJ-like"/>
    <property type="match status" value="1"/>
</dbReference>
<evidence type="ECO:0000313" key="3">
    <source>
        <dbReference type="Proteomes" id="UP000195447"/>
    </source>
</evidence>
<reference evidence="3" key="1">
    <citation type="submission" date="2017-04" db="EMBL/GenBank/DDBJ databases">
        <title>Function of individual gut microbiota members based on whole genome sequencing of pure cultures obtained from chicken caecum.</title>
        <authorList>
            <person name="Medvecky M."/>
            <person name="Cejkova D."/>
            <person name="Polansky O."/>
            <person name="Karasova D."/>
            <person name="Kubasova T."/>
            <person name="Cizek A."/>
            <person name="Rychlik I."/>
        </authorList>
    </citation>
    <scope>NUCLEOTIDE SEQUENCE [LARGE SCALE GENOMIC DNA]</scope>
    <source>
        <strain evidence="3">An178</strain>
    </source>
</reference>
<evidence type="ECO:0000313" key="2">
    <source>
        <dbReference type="EMBL" id="OUP61037.1"/>
    </source>
</evidence>
<dbReference type="CDD" id="cd02252">
    <property type="entry name" value="nylC_like"/>
    <property type="match status" value="1"/>
</dbReference>
<dbReference type="InterPro" id="IPR016117">
    <property type="entry name" value="ArgJ-like_dom_sf"/>
</dbReference>
<dbReference type="EMBL" id="NFKM01000007">
    <property type="protein sequence ID" value="OUP61037.1"/>
    <property type="molecule type" value="Genomic_DNA"/>
</dbReference>
<evidence type="ECO:0000256" key="1">
    <source>
        <dbReference type="ARBA" id="ARBA00007068"/>
    </source>
</evidence>
<gene>
    <name evidence="2" type="ORF">B5F14_04645</name>
</gene>